<comment type="caution">
    <text evidence="1">The sequence shown here is derived from an EMBL/GenBank/DDBJ whole genome shotgun (WGS) entry which is preliminary data.</text>
</comment>
<evidence type="ECO:0000313" key="1">
    <source>
        <dbReference type="EMBL" id="MCC7658186.1"/>
    </source>
</evidence>
<protein>
    <submittedName>
        <fullName evidence="1">Uncharacterized protein</fullName>
    </submittedName>
</protein>
<evidence type="ECO:0000313" key="2">
    <source>
        <dbReference type="Proteomes" id="UP001199135"/>
    </source>
</evidence>
<gene>
    <name evidence="1" type="ORF">FUU20_05320</name>
</gene>
<reference evidence="1 2" key="1">
    <citation type="submission" date="2019-08" db="EMBL/GenBank/DDBJ databases">
        <title>Genome sequencing of Psyttalia spp.-associated microbial isolates reveals a potentially novel species in the Serratia genus.</title>
        <authorList>
            <person name="Tannieres-Laurent M."/>
            <person name="Sparks M.E."/>
            <person name="Blackburn M.B."/>
            <person name="Gundersen-Rindal D.E."/>
            <person name="Bon M.-C."/>
        </authorList>
    </citation>
    <scope>NUCLEOTIDE SEQUENCE [LARGE SCALE GENOMIC DNA]</scope>
    <source>
        <strain evidence="2">Pon4B</strain>
    </source>
</reference>
<dbReference type="RefSeq" id="WP_197781509.1">
    <property type="nucleotide sequence ID" value="NZ_VOSN01000013.1"/>
</dbReference>
<dbReference type="EMBL" id="VOSO01000008">
    <property type="protein sequence ID" value="MCC7658186.1"/>
    <property type="molecule type" value="Genomic_DNA"/>
</dbReference>
<name>A0ABS8J2G5_9GAMM</name>
<keyword evidence="2" id="KW-1185">Reference proteome</keyword>
<sequence length="123" mass="13319">MTKTCAGRQEYAAAPGTYGAERQTGGECTFIGAVTPERLGHLAGARESDSGCISLNHPILLMIFIREAILYVSKVSTDETKHFLIYIMYLQISQLGRGAGGCLNVHKMAFITVWAAFFVSVTA</sequence>
<proteinExistence type="predicted"/>
<dbReference type="Proteomes" id="UP001199135">
    <property type="component" value="Unassembled WGS sequence"/>
</dbReference>
<organism evidence="1 2">
    <name type="scientific">Serratia montpellierensis</name>
    <dbReference type="NCBI Taxonomy" id="2598730"/>
    <lineage>
        <taxon>Bacteria</taxon>
        <taxon>Pseudomonadati</taxon>
        <taxon>Pseudomonadota</taxon>
        <taxon>Gammaproteobacteria</taxon>
        <taxon>Enterobacterales</taxon>
        <taxon>Yersiniaceae</taxon>
        <taxon>Serratia</taxon>
    </lineage>
</organism>
<accession>A0ABS8J2G5</accession>